<reference evidence="2" key="1">
    <citation type="submission" date="2019-11" db="EMBL/GenBank/DDBJ databases">
        <authorList>
            <person name="Liu Y."/>
            <person name="Hou J."/>
            <person name="Li T.-Q."/>
            <person name="Guan C.-H."/>
            <person name="Wu X."/>
            <person name="Wu H.-Z."/>
            <person name="Ling F."/>
            <person name="Zhang R."/>
            <person name="Shi X.-G."/>
            <person name="Ren J.-P."/>
            <person name="Chen E.-F."/>
            <person name="Sun J.-M."/>
        </authorList>
    </citation>
    <scope>NUCLEOTIDE SEQUENCE</scope>
    <source>
        <strain evidence="2">Adult_tree_wgs_1</strain>
        <tissue evidence="2">Leaves</tissue>
    </source>
</reference>
<keyword evidence="1" id="KW-0472">Membrane</keyword>
<keyword evidence="1" id="KW-0812">Transmembrane</keyword>
<accession>A0A834H1L6</accession>
<dbReference type="Proteomes" id="UP000626092">
    <property type="component" value="Unassembled WGS sequence"/>
</dbReference>
<keyword evidence="3" id="KW-1185">Reference proteome</keyword>
<name>A0A834H1L6_RHOSS</name>
<evidence type="ECO:0000313" key="2">
    <source>
        <dbReference type="EMBL" id="KAF7145233.1"/>
    </source>
</evidence>
<feature type="transmembrane region" description="Helical" evidence="1">
    <location>
        <begin position="166"/>
        <end position="190"/>
    </location>
</feature>
<dbReference type="AlphaFoldDB" id="A0A834H1L6"/>
<feature type="transmembrane region" description="Helical" evidence="1">
    <location>
        <begin position="127"/>
        <end position="146"/>
    </location>
</feature>
<protein>
    <submittedName>
        <fullName evidence="2">Uncharacterized protein</fullName>
    </submittedName>
</protein>
<organism evidence="2 3">
    <name type="scientific">Rhododendron simsii</name>
    <name type="common">Sims's rhododendron</name>
    <dbReference type="NCBI Taxonomy" id="118357"/>
    <lineage>
        <taxon>Eukaryota</taxon>
        <taxon>Viridiplantae</taxon>
        <taxon>Streptophyta</taxon>
        <taxon>Embryophyta</taxon>
        <taxon>Tracheophyta</taxon>
        <taxon>Spermatophyta</taxon>
        <taxon>Magnoliopsida</taxon>
        <taxon>eudicotyledons</taxon>
        <taxon>Gunneridae</taxon>
        <taxon>Pentapetalae</taxon>
        <taxon>asterids</taxon>
        <taxon>Ericales</taxon>
        <taxon>Ericaceae</taxon>
        <taxon>Ericoideae</taxon>
        <taxon>Rhodoreae</taxon>
        <taxon>Rhododendron</taxon>
    </lineage>
</organism>
<feature type="transmembrane region" description="Helical" evidence="1">
    <location>
        <begin position="53"/>
        <end position="72"/>
    </location>
</feature>
<dbReference type="OrthoDB" id="10638851at2759"/>
<keyword evidence="1" id="KW-1133">Transmembrane helix</keyword>
<evidence type="ECO:0000313" key="3">
    <source>
        <dbReference type="Proteomes" id="UP000626092"/>
    </source>
</evidence>
<comment type="caution">
    <text evidence="2">The sequence shown here is derived from an EMBL/GenBank/DDBJ whole genome shotgun (WGS) entry which is preliminary data.</text>
</comment>
<sequence>MKPRPGVGSNRQGIGTAIGMGCHKAGYVGEDVESILYKLLMGFRVDTVASSTILYNVYSIYEFCLVLLTTMWKLSSKASSVVEVCWAGQGLAAPATPIFKDSPVVNVSDTGARKHPRGDNIQETPRIRNVSFFSVFSFVSVVLFELERWLEELWTWMLKFKDAVFSILWEVIQFEFYIFSAMGFGFNGLVYSGNALMAGMGGN</sequence>
<dbReference type="EMBL" id="WJXA01000004">
    <property type="protein sequence ID" value="KAF7145233.1"/>
    <property type="molecule type" value="Genomic_DNA"/>
</dbReference>
<evidence type="ECO:0000256" key="1">
    <source>
        <dbReference type="SAM" id="Phobius"/>
    </source>
</evidence>
<gene>
    <name evidence="2" type="ORF">RHSIM_Rhsim04G0108500</name>
</gene>
<proteinExistence type="predicted"/>
<dbReference type="PROSITE" id="PS51257">
    <property type="entry name" value="PROKAR_LIPOPROTEIN"/>
    <property type="match status" value="1"/>
</dbReference>